<evidence type="ECO:0000256" key="4">
    <source>
        <dbReference type="ARBA" id="ARBA00022989"/>
    </source>
</evidence>
<evidence type="ECO:0000256" key="7">
    <source>
        <dbReference type="SAM" id="MobiDB-lite"/>
    </source>
</evidence>
<dbReference type="PANTHER" id="PTHR11654">
    <property type="entry name" value="OLIGOPEPTIDE TRANSPORTER-RELATED"/>
    <property type="match status" value="1"/>
</dbReference>
<protein>
    <submittedName>
        <fullName evidence="9">Uncharacterized protein</fullName>
    </submittedName>
</protein>
<feature type="compositionally biased region" description="Acidic residues" evidence="7">
    <location>
        <begin position="950"/>
        <end position="959"/>
    </location>
</feature>
<feature type="transmembrane region" description="Helical" evidence="8">
    <location>
        <begin position="390"/>
        <end position="408"/>
    </location>
</feature>
<name>A0A7S9KP08_EPIFF</name>
<evidence type="ECO:0000256" key="8">
    <source>
        <dbReference type="SAM" id="Phobius"/>
    </source>
</evidence>
<dbReference type="OrthoDB" id="4775454at2759"/>
<accession>A0A7S9KP08</accession>
<evidence type="ECO:0000256" key="5">
    <source>
        <dbReference type="ARBA" id="ARBA00023136"/>
    </source>
</evidence>
<feature type="transmembrane region" description="Helical" evidence="8">
    <location>
        <begin position="420"/>
        <end position="437"/>
    </location>
</feature>
<feature type="transmembrane region" description="Helical" evidence="8">
    <location>
        <begin position="237"/>
        <end position="253"/>
    </location>
</feature>
<keyword evidence="10" id="KW-1185">Reference proteome</keyword>
<dbReference type="PROSITE" id="PS01023">
    <property type="entry name" value="PTR2_2"/>
    <property type="match status" value="1"/>
</dbReference>
<dbReference type="SUPFAM" id="SSF103473">
    <property type="entry name" value="MFS general substrate transporter"/>
    <property type="match status" value="1"/>
</dbReference>
<feature type="transmembrane region" description="Helical" evidence="8">
    <location>
        <begin position="148"/>
        <end position="171"/>
    </location>
</feature>
<keyword evidence="3 6" id="KW-0812">Transmembrane</keyword>
<comment type="similarity">
    <text evidence="2 6">Belongs to the major facilitator superfamily. Proton-dependent oligopeptide transporter (POT/PTR) (TC 2.A.17) family.</text>
</comment>
<dbReference type="GO" id="GO:0006857">
    <property type="term" value="P:oligopeptide transport"/>
    <property type="evidence" value="ECO:0007669"/>
    <property type="project" value="InterPro"/>
</dbReference>
<reference evidence="9 10" key="1">
    <citation type="journal article" date="2018" name="PLoS Genet.">
        <title>Repeat elements organise 3D genome structure and mediate transcription in the filamentous fungus Epichloe festucae.</title>
        <authorList>
            <person name="Winter D.J."/>
            <person name="Ganley A.R.D."/>
            <person name="Young C.A."/>
            <person name="Liachko I."/>
            <person name="Schardl C.L."/>
            <person name="Dupont P.Y."/>
            <person name="Berry D."/>
            <person name="Ram A."/>
            <person name="Scott B."/>
            <person name="Cox M.P."/>
        </authorList>
    </citation>
    <scope>NUCLEOTIDE SEQUENCE [LARGE SCALE GENOMIC DNA]</scope>
    <source>
        <strain evidence="9 10">Fl1</strain>
    </source>
</reference>
<keyword evidence="5 8" id="KW-0472">Membrane</keyword>
<dbReference type="InterPro" id="IPR000109">
    <property type="entry name" value="POT_fam"/>
</dbReference>
<keyword evidence="6" id="KW-0813">Transport</keyword>
<feature type="region of interest" description="Disordered" evidence="7">
    <location>
        <begin position="865"/>
        <end position="884"/>
    </location>
</feature>
<dbReference type="AlphaFoldDB" id="A0A7S9KP08"/>
<feature type="transmembrane region" description="Helical" evidence="8">
    <location>
        <begin position="119"/>
        <end position="141"/>
    </location>
</feature>
<feature type="region of interest" description="Disordered" evidence="7">
    <location>
        <begin position="665"/>
        <end position="704"/>
    </location>
</feature>
<gene>
    <name evidence="9" type="ORF">C2857_003879</name>
</gene>
<feature type="compositionally biased region" description="Polar residues" evidence="7">
    <location>
        <begin position="1"/>
        <end position="11"/>
    </location>
</feature>
<feature type="transmembrane region" description="Helical" evidence="8">
    <location>
        <begin position="533"/>
        <end position="554"/>
    </location>
</feature>
<feature type="region of interest" description="Disordered" evidence="7">
    <location>
        <begin position="746"/>
        <end position="838"/>
    </location>
</feature>
<feature type="compositionally biased region" description="Low complexity" evidence="7">
    <location>
        <begin position="668"/>
        <end position="681"/>
    </location>
</feature>
<feature type="transmembrane region" description="Helical" evidence="8">
    <location>
        <begin position="259"/>
        <end position="282"/>
    </location>
</feature>
<sequence length="1020" mass="112801">MGRPNTSNSADLSHGREKKSDLGLLEDTIETSLGGSTPSSTTNKEEPSHGHGGKDKAGDATDLRKVVGRFPLSVWLVLLLTMAERFSFYGMTAPFMNYMQNGRGNPLRPGVLAWGQAKASQVSSVFFIMTLLTPIGASLVADKRLGRYMVLCITFIIYLMGSILLLVSSLLSSTNHAAALFILSLVFIAVGMSGVNGLLAAFVGDQYTTQDGNVTTTRRGERVLIDRGRTIESIYNMYYWSINVGGLAGLATTELELHVGFWAAYLLPTCALSLSAAVLYLGRTRFVAVPAQSSALPDAMLVLWLGARAGFSLDAAKPHHQRMKHSRTTTWDDDFVEQVKMALAACRMMLAAWPMLWLCRGQMSTNLISQAAQMQTSGVPNDMMYNANPLVIIIFLPIVDRVIVPWLRRSGFALTAVTRLVYGFALEALAIAMAAILQKLIYNAGPCYEFPLRCAASEGGAIPNEISVFVQLPIYALEAFSEILASPAGYELAFIMAPITMKSVVQAVFSTTGAMGATLSVAISPTYKDPNMTWVYTSISVAMALVTISFYWIWGRNMKDSTSDEDAIAISGIPKFRSSDHQQEIRAHTHTLIAGEQGKFRREDTQLRHRFRVNTIQHRNLDSCLQLPAMEKPSGNLVDLALVSKFYPVANYSYPRKSSAFTAAPKASRSYSRCSSNTTSSRGRESLDSEGSAPGLIEDRADSEVSLDDDYQYHTHMTEIWDSFWPPRSVSKPDECIVMPNKQYPALIPSPRRKKQSLGRGGREPLAWPLRDASSPPPQQQSRKAAATYSAFPKSAAAPPPTRELPPVPSRTASKRQLRPWSSQKDKKPLRPPRPAENLLTPCIQQPAFAPVSFAVSDDIIQKDDDLSPISPTNCRRPTTSHYQRTRESCDEPLFNRPSTCTIYSVVSHSATHLPAPEIRPSPIRAPRHFKSIAALSPCRIEQEPISVFEDDSDDEVEEDHGKKFFSFHHRRSESDHKRRRNRSNTTPPTPTEDELRPPLSPTKRHGHDVFGRLIGRRSR</sequence>
<feature type="compositionally biased region" description="Low complexity" evidence="7">
    <location>
        <begin position="31"/>
        <end position="42"/>
    </location>
</feature>
<dbReference type="InterPro" id="IPR036259">
    <property type="entry name" value="MFS_trans_sf"/>
</dbReference>
<dbReference type="Proteomes" id="UP000594364">
    <property type="component" value="Chromosome 2"/>
</dbReference>
<dbReference type="GO" id="GO:0016020">
    <property type="term" value="C:membrane"/>
    <property type="evidence" value="ECO:0007669"/>
    <property type="project" value="UniProtKB-SubCell"/>
</dbReference>
<dbReference type="EMBL" id="CP031386">
    <property type="protein sequence ID" value="QPG96338.1"/>
    <property type="molecule type" value="Genomic_DNA"/>
</dbReference>
<feature type="transmembrane region" description="Helical" evidence="8">
    <location>
        <begin position="74"/>
        <end position="99"/>
    </location>
</feature>
<dbReference type="Pfam" id="PF00854">
    <property type="entry name" value="PTR2"/>
    <property type="match status" value="1"/>
</dbReference>
<dbReference type="Gene3D" id="1.20.1250.20">
    <property type="entry name" value="MFS general substrate transporter like domains"/>
    <property type="match status" value="1"/>
</dbReference>
<feature type="region of interest" description="Disordered" evidence="7">
    <location>
        <begin position="1"/>
        <end position="59"/>
    </location>
</feature>
<evidence type="ECO:0000313" key="9">
    <source>
        <dbReference type="EMBL" id="QPG96338.1"/>
    </source>
</evidence>
<evidence type="ECO:0000256" key="2">
    <source>
        <dbReference type="ARBA" id="ARBA00005982"/>
    </source>
</evidence>
<feature type="transmembrane region" description="Helical" evidence="8">
    <location>
        <begin position="504"/>
        <end position="527"/>
    </location>
</feature>
<feature type="compositionally biased region" description="Pro residues" evidence="7">
    <location>
        <begin position="798"/>
        <end position="809"/>
    </location>
</feature>
<comment type="subcellular location">
    <subcellularLocation>
        <location evidence="1 6">Membrane</location>
        <topology evidence="1 6">Multi-pass membrane protein</topology>
    </subcellularLocation>
</comment>
<evidence type="ECO:0000256" key="1">
    <source>
        <dbReference type="ARBA" id="ARBA00004141"/>
    </source>
</evidence>
<evidence type="ECO:0000313" key="10">
    <source>
        <dbReference type="Proteomes" id="UP000594364"/>
    </source>
</evidence>
<proteinExistence type="inferred from homology"/>
<feature type="transmembrane region" description="Helical" evidence="8">
    <location>
        <begin position="177"/>
        <end position="203"/>
    </location>
</feature>
<feature type="region of interest" description="Disordered" evidence="7">
    <location>
        <begin position="950"/>
        <end position="1020"/>
    </location>
</feature>
<evidence type="ECO:0000256" key="3">
    <source>
        <dbReference type="ARBA" id="ARBA00022692"/>
    </source>
</evidence>
<organism evidence="9 10">
    <name type="scientific">Epichloe festucae (strain Fl1)</name>
    <dbReference type="NCBI Taxonomy" id="877507"/>
    <lineage>
        <taxon>Eukaryota</taxon>
        <taxon>Fungi</taxon>
        <taxon>Dikarya</taxon>
        <taxon>Ascomycota</taxon>
        <taxon>Pezizomycotina</taxon>
        <taxon>Sordariomycetes</taxon>
        <taxon>Hypocreomycetidae</taxon>
        <taxon>Hypocreales</taxon>
        <taxon>Clavicipitaceae</taxon>
        <taxon>Epichloe</taxon>
    </lineage>
</organism>
<feature type="compositionally biased region" description="Basic and acidic residues" evidence="7">
    <location>
        <begin position="43"/>
        <end position="59"/>
    </location>
</feature>
<feature type="compositionally biased region" description="Polar residues" evidence="7">
    <location>
        <begin position="870"/>
        <end position="883"/>
    </location>
</feature>
<dbReference type="GO" id="GO:0022857">
    <property type="term" value="F:transmembrane transporter activity"/>
    <property type="evidence" value="ECO:0007669"/>
    <property type="project" value="InterPro"/>
</dbReference>
<evidence type="ECO:0000256" key="6">
    <source>
        <dbReference type="RuleBase" id="RU003755"/>
    </source>
</evidence>
<dbReference type="InterPro" id="IPR018456">
    <property type="entry name" value="PTR2_symporter_CS"/>
</dbReference>
<feature type="compositionally biased region" description="Basic residues" evidence="7">
    <location>
        <begin position="964"/>
        <end position="983"/>
    </location>
</feature>
<keyword evidence="4 8" id="KW-1133">Transmembrane helix</keyword>